<evidence type="ECO:0000313" key="4">
    <source>
        <dbReference type="EMBL" id="CAE1172382.1"/>
    </source>
</evidence>
<dbReference type="EMBL" id="CAHIKZ030000402">
    <property type="protein sequence ID" value="CAE1172382.1"/>
    <property type="molecule type" value="Genomic_DNA"/>
</dbReference>
<dbReference type="PANTHER" id="PTHR13395:SF6">
    <property type="entry name" value="SISTER CHROMATID COHESION PROTEIN DCC1"/>
    <property type="match status" value="1"/>
</dbReference>
<evidence type="ECO:0000256" key="1">
    <source>
        <dbReference type="ARBA" id="ARBA00007017"/>
    </source>
</evidence>
<comment type="similarity">
    <text evidence="1">Belongs to the DCC1 family.</text>
</comment>
<protein>
    <recommendedName>
        <fullName evidence="2">Sister chromatid cohesion protein DCC1</fullName>
    </recommendedName>
</protein>
<dbReference type="GO" id="GO:0034088">
    <property type="term" value="P:maintenance of mitotic sister chromatid cohesion"/>
    <property type="evidence" value="ECO:0007669"/>
    <property type="project" value="TreeGrafter"/>
</dbReference>
<gene>
    <name evidence="4" type="ORF">SPHA_12114</name>
</gene>
<keyword evidence="5" id="KW-1185">Reference proteome</keyword>
<dbReference type="OrthoDB" id="5199543at2759"/>
<name>A0A812B7B1_ACAPH</name>
<proteinExistence type="inferred from homology"/>
<dbReference type="GO" id="GO:0006260">
    <property type="term" value="P:DNA replication"/>
    <property type="evidence" value="ECO:0007669"/>
    <property type="project" value="UniProtKB-KW"/>
</dbReference>
<reference evidence="4" key="1">
    <citation type="submission" date="2021-01" db="EMBL/GenBank/DDBJ databases">
        <authorList>
            <person name="Li R."/>
            <person name="Bekaert M."/>
        </authorList>
    </citation>
    <scope>NUCLEOTIDE SEQUENCE</scope>
    <source>
        <strain evidence="4">Farmed</strain>
    </source>
</reference>
<dbReference type="PANTHER" id="PTHR13395">
    <property type="entry name" value="SISTER CHROMATID COHESION PROTEIN DCC1-RELATED"/>
    <property type="match status" value="1"/>
</dbReference>
<dbReference type="GO" id="GO:0000785">
    <property type="term" value="C:chromatin"/>
    <property type="evidence" value="ECO:0007669"/>
    <property type="project" value="TreeGrafter"/>
</dbReference>
<dbReference type="AlphaFoldDB" id="A0A812B7B1"/>
<keyword evidence="3" id="KW-0235">DNA replication</keyword>
<accession>A0A812B7B1</accession>
<evidence type="ECO:0000256" key="3">
    <source>
        <dbReference type="ARBA" id="ARBA00022705"/>
    </source>
</evidence>
<comment type="caution">
    <text evidence="4">The sequence shown here is derived from an EMBL/GenBank/DDBJ whole genome shotgun (WGS) entry which is preliminary data.</text>
</comment>
<organism evidence="4 5">
    <name type="scientific">Acanthosepion pharaonis</name>
    <name type="common">Pharaoh cuttlefish</name>
    <name type="synonym">Sepia pharaonis</name>
    <dbReference type="NCBI Taxonomy" id="158019"/>
    <lineage>
        <taxon>Eukaryota</taxon>
        <taxon>Metazoa</taxon>
        <taxon>Spiralia</taxon>
        <taxon>Lophotrochozoa</taxon>
        <taxon>Mollusca</taxon>
        <taxon>Cephalopoda</taxon>
        <taxon>Coleoidea</taxon>
        <taxon>Decapodiformes</taxon>
        <taxon>Sepiida</taxon>
        <taxon>Sepiina</taxon>
        <taxon>Sepiidae</taxon>
        <taxon>Acanthosepion</taxon>
    </lineage>
</organism>
<dbReference type="InterPro" id="IPR019128">
    <property type="entry name" value="Dcc1"/>
</dbReference>
<dbReference type="GO" id="GO:0000775">
    <property type="term" value="C:chromosome, centromeric region"/>
    <property type="evidence" value="ECO:0007669"/>
    <property type="project" value="TreeGrafter"/>
</dbReference>
<evidence type="ECO:0000256" key="2">
    <source>
        <dbReference type="ARBA" id="ARBA00017682"/>
    </source>
</evidence>
<sequence>MSSNLMSSNDQKEERTLEEVQRILEFAKLKISDIKPFTQCINFSEELDNEKLKLLEVDKKTLETLEAGKSLVIRGEKNNNAILCTDDKTFELKEAEMSNSLLVIPDCVFGSDISAEGCPKLSDLKVVSSLQTYYEMRPVRPKLEKLKLLLEKNQYSGQECEEDSEHQGPKFTTENLLDIVQASEKELSEGLKVMDALQIEGYWRLLEFDFLTQVLSHILQLAEEEDWLFAGVPVKSCCDVLGELYLRSVVEHVLRIYSEDTENSASDDELLKLSEDKICRFFAKLTIKNTGKFNLAEFIQVWKQCVPEGMTPNLRQLEGMALVNKNSKPEVISYFPVEELPQDIGQRFNILFQTQEKWTLTEITPYLKDLEGEKQNIGSMLLKFARASTQNGQKVFSSRHPIT</sequence>
<dbReference type="GO" id="GO:0031390">
    <property type="term" value="C:Ctf18 RFC-like complex"/>
    <property type="evidence" value="ECO:0007669"/>
    <property type="project" value="InterPro"/>
</dbReference>
<dbReference type="Pfam" id="PF09724">
    <property type="entry name" value="Dcc1"/>
    <property type="match status" value="1"/>
</dbReference>
<dbReference type="Proteomes" id="UP000597762">
    <property type="component" value="Unassembled WGS sequence"/>
</dbReference>
<evidence type="ECO:0000313" key="5">
    <source>
        <dbReference type="Proteomes" id="UP000597762"/>
    </source>
</evidence>